<dbReference type="InterPro" id="IPR002078">
    <property type="entry name" value="Sigma_54_int"/>
</dbReference>
<dbReference type="Gene3D" id="1.10.8.60">
    <property type="match status" value="1"/>
</dbReference>
<evidence type="ECO:0000313" key="7">
    <source>
        <dbReference type="Proteomes" id="UP000230821"/>
    </source>
</evidence>
<keyword evidence="2" id="KW-0067">ATP-binding</keyword>
<feature type="transmembrane region" description="Helical" evidence="4">
    <location>
        <begin position="381"/>
        <end position="402"/>
    </location>
</feature>
<dbReference type="Proteomes" id="UP000230821">
    <property type="component" value="Unassembled WGS sequence"/>
</dbReference>
<dbReference type="CDD" id="cd00009">
    <property type="entry name" value="AAA"/>
    <property type="match status" value="1"/>
</dbReference>
<dbReference type="SMART" id="SM00382">
    <property type="entry name" value="AAA"/>
    <property type="match status" value="1"/>
</dbReference>
<dbReference type="GO" id="GO:0006355">
    <property type="term" value="P:regulation of DNA-templated transcription"/>
    <property type="evidence" value="ECO:0007669"/>
    <property type="project" value="InterPro"/>
</dbReference>
<dbReference type="GO" id="GO:0005524">
    <property type="term" value="F:ATP binding"/>
    <property type="evidence" value="ECO:0007669"/>
    <property type="project" value="UniProtKB-KW"/>
</dbReference>
<feature type="transmembrane region" description="Helical" evidence="4">
    <location>
        <begin position="357"/>
        <end position="375"/>
    </location>
</feature>
<dbReference type="Gene3D" id="3.40.50.300">
    <property type="entry name" value="P-loop containing nucleotide triphosphate hydrolases"/>
    <property type="match status" value="1"/>
</dbReference>
<evidence type="ECO:0000256" key="1">
    <source>
        <dbReference type="ARBA" id="ARBA00022741"/>
    </source>
</evidence>
<keyword evidence="3" id="KW-0175">Coiled coil</keyword>
<feature type="coiled-coil region" evidence="3">
    <location>
        <begin position="481"/>
        <end position="518"/>
    </location>
</feature>
<keyword evidence="4" id="KW-0472">Membrane</keyword>
<feature type="transmembrane region" description="Helical" evidence="4">
    <location>
        <begin position="331"/>
        <end position="350"/>
    </location>
</feature>
<dbReference type="Pfam" id="PF00158">
    <property type="entry name" value="Sigma54_activat"/>
    <property type="match status" value="1"/>
</dbReference>
<dbReference type="InterPro" id="IPR027417">
    <property type="entry name" value="P-loop_NTPase"/>
</dbReference>
<evidence type="ECO:0000256" key="2">
    <source>
        <dbReference type="ARBA" id="ARBA00022840"/>
    </source>
</evidence>
<dbReference type="PROSITE" id="PS50045">
    <property type="entry name" value="SIGMA54_INTERACT_4"/>
    <property type="match status" value="1"/>
</dbReference>
<keyword evidence="1" id="KW-0547">Nucleotide-binding</keyword>
<accession>A0A2G6KKA6</accession>
<keyword evidence="4" id="KW-0812">Transmembrane</keyword>
<name>A0A2G6KKA6_9BACT</name>
<dbReference type="InterPro" id="IPR007890">
    <property type="entry name" value="CHASE2"/>
</dbReference>
<keyword evidence="4" id="KW-1133">Transmembrane helix</keyword>
<proteinExistence type="predicted"/>
<dbReference type="PANTHER" id="PTHR32071">
    <property type="entry name" value="TRANSCRIPTIONAL REGULATORY PROTEIN"/>
    <property type="match status" value="1"/>
</dbReference>
<dbReference type="SMART" id="SM01080">
    <property type="entry name" value="CHASE2"/>
    <property type="match status" value="1"/>
</dbReference>
<dbReference type="EMBL" id="PDSK01000042">
    <property type="protein sequence ID" value="PIE35472.1"/>
    <property type="molecule type" value="Genomic_DNA"/>
</dbReference>
<evidence type="ECO:0000313" key="6">
    <source>
        <dbReference type="EMBL" id="PIE35472.1"/>
    </source>
</evidence>
<evidence type="ECO:0000259" key="5">
    <source>
        <dbReference type="PROSITE" id="PS50045"/>
    </source>
</evidence>
<feature type="domain" description="Sigma-54 factor interaction" evidence="5">
    <location>
        <begin position="538"/>
        <end position="766"/>
    </location>
</feature>
<dbReference type="AlphaFoldDB" id="A0A2G6KKA6"/>
<dbReference type="SUPFAM" id="SSF52540">
    <property type="entry name" value="P-loop containing nucleoside triphosphate hydrolases"/>
    <property type="match status" value="1"/>
</dbReference>
<dbReference type="InterPro" id="IPR003593">
    <property type="entry name" value="AAA+_ATPase"/>
</dbReference>
<reference evidence="6 7" key="1">
    <citation type="submission" date="2017-10" db="EMBL/GenBank/DDBJ databases">
        <title>Novel microbial diversity and functional potential in the marine mammal oral microbiome.</title>
        <authorList>
            <person name="Dudek N.K."/>
            <person name="Sun C.L."/>
            <person name="Burstein D."/>
            <person name="Kantor R.S."/>
            <person name="Aliaga Goltsman D.S."/>
            <person name="Bik E.M."/>
            <person name="Thomas B.C."/>
            <person name="Banfield J.F."/>
            <person name="Relman D.A."/>
        </authorList>
    </citation>
    <scope>NUCLEOTIDE SEQUENCE [LARGE SCALE GENOMIC DNA]</scope>
    <source>
        <strain evidence="6">DOLJORAL78_47_16</strain>
    </source>
</reference>
<sequence length="870" mass="98048">MKRFLTFFLGILSAIALLAVQYTTVPYLSSFIQHLELKTIDYRMQYSRQPDVSDAVKIVLVNDTSDLSNTLASFIHLVSNSSNGQYKPKAIGLNYRFDTTVNEDLVSAALAASNVYYGYSFSFDPDPTEAESLNNAILPFRLEMIDIGEDSFQYIIEAQHVQLPTPKYLTAARGIGFVNPLPDNDEVFRRIPLFLNYQDNWYGSLALLLAMEYLDIESVDMTFYPAQYVEITRDDGDDMKIPVNQFGAMLIGFAHDPSVGGVAPFETISIEDLLANPTQKQLEAFKDAIVLVGSGGAQPIPLASSYPLIGILANFVNNIITKQFIKELQPIFIGAIILITGMITGFIFGGNRFWIKLLSALLLAVLYVVVAYGAFFQFKLLLPVCGPLFTIGLTLISTGLLIRHKKSAVAKDTQPQPIVKEKKRKKVKQSSPDDVMMLEATLVETREELDRKSLRLRSKVEELRVIQEEVESNHYDYSRQVASLQKEIRAREIEIKGLLAKEDELRRHIENRRSTEAEAVLSGGNAENVRRIFAQQGFITQNAMILHTLARIEKLSKAPVSVLLQGEPGTGKNLLAGIIREFSDRQNRPSLQVICDGDMDMLEDDLFGHRKGAFPGADDHRAGFFRKVDGGTLVLEEIGKLSIEVQTRLIQAVRGKVIRPLGEDISYPSDVRIIATTSQNLKELVSQGKFREDLYQYFSILPLYLPPLRERKEDIPAIVNYFVAHYNRIHGKIVESVADSTIDLLIQHQWPGNIAELEKVIERALLDVPQGEKELSQRYISFEEADLTGGIQDSGMLNYLIALLDDRRELPAYQPLREKVLAEIQRLYCVRLLRLHHGDVKQASVDAGLKTETFKKMLTELMIEPEDYRY</sequence>
<dbReference type="InterPro" id="IPR058031">
    <property type="entry name" value="AAA_lid_NorR"/>
</dbReference>
<evidence type="ECO:0000256" key="4">
    <source>
        <dbReference type="SAM" id="Phobius"/>
    </source>
</evidence>
<comment type="caution">
    <text evidence="6">The sequence shown here is derived from an EMBL/GenBank/DDBJ whole genome shotgun (WGS) entry which is preliminary data.</text>
</comment>
<gene>
    <name evidence="6" type="ORF">CSA56_04105</name>
</gene>
<dbReference type="Pfam" id="PF25601">
    <property type="entry name" value="AAA_lid_14"/>
    <property type="match status" value="1"/>
</dbReference>
<dbReference type="Pfam" id="PF05226">
    <property type="entry name" value="CHASE2"/>
    <property type="match status" value="1"/>
</dbReference>
<evidence type="ECO:0000256" key="3">
    <source>
        <dbReference type="SAM" id="Coils"/>
    </source>
</evidence>
<organism evidence="6 7">
    <name type="scientific">candidate division KSB3 bacterium</name>
    <dbReference type="NCBI Taxonomy" id="2044937"/>
    <lineage>
        <taxon>Bacteria</taxon>
        <taxon>candidate division KSB3</taxon>
    </lineage>
</organism>
<protein>
    <recommendedName>
        <fullName evidence="5">Sigma-54 factor interaction domain-containing protein</fullName>
    </recommendedName>
</protein>